<dbReference type="GO" id="GO:0010629">
    <property type="term" value="P:negative regulation of gene expression"/>
    <property type="evidence" value="ECO:0007669"/>
    <property type="project" value="UniProtKB-ARBA"/>
</dbReference>
<dbReference type="WBParaSite" id="nOo.2.0.1.t00932-RA">
    <property type="protein sequence ID" value="nOo.2.0.1.t00932-RA"/>
    <property type="gene ID" value="nOo.2.0.1.g00932"/>
</dbReference>
<evidence type="ECO:0000256" key="1">
    <source>
        <dbReference type="ARBA" id="ARBA00004123"/>
    </source>
</evidence>
<protein>
    <submittedName>
        <fullName evidence="12">Exonuclease domain-containing protein</fullName>
    </submittedName>
</protein>
<dbReference type="InterPro" id="IPR036397">
    <property type="entry name" value="RNaseH_sf"/>
</dbReference>
<gene>
    <name evidence="10" type="ORF">NOO_LOCUS932</name>
</gene>
<accession>A0A182DZ26</accession>
<comment type="similarity">
    <text evidence="2">Belongs to the REXO1/REXO3 family.</text>
</comment>
<feature type="compositionally biased region" description="Polar residues" evidence="8">
    <location>
        <begin position="149"/>
        <end position="168"/>
    </location>
</feature>
<proteinExistence type="inferred from homology"/>
<keyword evidence="5" id="KW-0269">Exonuclease</keyword>
<dbReference type="InterPro" id="IPR012337">
    <property type="entry name" value="RNaseH-like_sf"/>
</dbReference>
<dbReference type="SUPFAM" id="SSF53098">
    <property type="entry name" value="Ribonuclease H-like"/>
    <property type="match status" value="1"/>
</dbReference>
<dbReference type="InterPro" id="IPR034922">
    <property type="entry name" value="REX1-like_exo"/>
</dbReference>
<dbReference type="InterPro" id="IPR047021">
    <property type="entry name" value="REXO1/3/4-like"/>
</dbReference>
<dbReference type="Proteomes" id="UP000271087">
    <property type="component" value="Unassembled WGS sequence"/>
</dbReference>
<evidence type="ECO:0000313" key="12">
    <source>
        <dbReference type="WBParaSite" id="nOo.2.0.1.t00932-RA"/>
    </source>
</evidence>
<reference evidence="12" key="1">
    <citation type="submission" date="2016-06" db="UniProtKB">
        <authorList>
            <consortium name="WormBaseParasite"/>
        </authorList>
    </citation>
    <scope>IDENTIFICATION</scope>
</reference>
<feature type="domain" description="Exonuclease" evidence="9">
    <location>
        <begin position="742"/>
        <end position="899"/>
    </location>
</feature>
<dbReference type="GO" id="GO:0004527">
    <property type="term" value="F:exonuclease activity"/>
    <property type="evidence" value="ECO:0007669"/>
    <property type="project" value="UniProtKB-KW"/>
</dbReference>
<evidence type="ECO:0000313" key="11">
    <source>
        <dbReference type="Proteomes" id="UP000271087"/>
    </source>
</evidence>
<dbReference type="PANTHER" id="PTHR12801:SF115">
    <property type="entry name" value="FI18136P1-RELATED"/>
    <property type="match status" value="1"/>
</dbReference>
<dbReference type="AlphaFoldDB" id="A0A182DZ26"/>
<sequence length="899" mass="101314">MIGRSGLFADIMCPYDEDCTRPHCHFWHSKDDISQQQQSSLSVISVASPEQPFVGYVGYVENQKTVTKTIMPICSQSIYAPLDPIVYTQQPSTSAVQYNASHFTSNVTYVPTKITPRPMCKRMPSPEIPKSRMPVELLVDDILDPANDNPKNSTAPSGNSSDLTENTKFTEMSLNDYAKSVADIDTRIEELQRKIEIERQQKEKIVHDIRTLVKPPAAVNSDSLAAKKHSSSNAKSKLTYAGSYTPTPIALLKSVEKAKNEAVQKKKSRIEENDNKKEDGMNLKNKSKGEKMKDKSKGKKVVNVEANKLHVALKRQQSSEGISQSVAKKIFDEQLSIEDLFEADVPATKKQKNINNDLKLKADGVSKKMAKQKEMETKMEEKKQIVYNANNLQSTKQMCVTTNKVRAPTMAQQLMDRYKKLQKARDEFFKNLKFDGEIDAKKITTAEKKYDYKSGAVAATISKGEKRVAHAPKISKSAEVNLIPLDPYSCSKVPYALRAHYLNLFYIECQKFCDSSNDAITQAQQEEKAIKDRAVTKGGYTSAAVNVLRRLRDVSSSQAAALKSVSHSAILAGRHHGSITVGQRKYSSSVNKTINESEFYRLLLSKFVLDEQKMEQNGFPLWEGPDKKRVKIKSSELDSKKKLFVEESDLKRICCRCGTEFTLTPKGEYAALKQCVYHWGKAYKTKTRGLWESRYNCCQSDLNVTGCCVADCHVTDTSPKSVLESYVETPPPLGPKDERSRKVYAFDCEMVYTAWGTSLARISVVDVNDKLVMDVIVRPQCKVRDCNTRFSGLTIDQIERAEFDLEQTQKRFFELVNSETILIGHSLESDLKAMRVVHYRVVDTSVVFPHRLGPPYKRALKTIASDILQLIIQEDIEGHDSKEDASTCMRLMLHKVVHN</sequence>
<dbReference type="PANTHER" id="PTHR12801">
    <property type="entry name" value="RNA EXONUCLEASE REXO1 / RECO3 FAMILY MEMBER-RELATED"/>
    <property type="match status" value="1"/>
</dbReference>
<dbReference type="InterPro" id="IPR031736">
    <property type="entry name" value="REXO1-like_dom"/>
</dbReference>
<evidence type="ECO:0000256" key="2">
    <source>
        <dbReference type="ARBA" id="ARBA00006357"/>
    </source>
</evidence>
<dbReference type="Gene3D" id="3.30.420.10">
    <property type="entry name" value="Ribonuclease H-like superfamily/Ribonuclease H"/>
    <property type="match status" value="1"/>
</dbReference>
<organism evidence="12">
    <name type="scientific">Onchocerca ochengi</name>
    <name type="common">Filarial nematode worm</name>
    <dbReference type="NCBI Taxonomy" id="42157"/>
    <lineage>
        <taxon>Eukaryota</taxon>
        <taxon>Metazoa</taxon>
        <taxon>Ecdysozoa</taxon>
        <taxon>Nematoda</taxon>
        <taxon>Chromadorea</taxon>
        <taxon>Rhabditida</taxon>
        <taxon>Spirurina</taxon>
        <taxon>Spiruromorpha</taxon>
        <taxon>Filarioidea</taxon>
        <taxon>Onchocercidae</taxon>
        <taxon>Onchocerca</taxon>
    </lineage>
</organism>
<keyword evidence="3" id="KW-0540">Nuclease</keyword>
<dbReference type="OrthoDB" id="206335at2759"/>
<evidence type="ECO:0000256" key="6">
    <source>
        <dbReference type="ARBA" id="ARBA00023242"/>
    </source>
</evidence>
<dbReference type="InterPro" id="IPR013520">
    <property type="entry name" value="Ribonucl_H"/>
</dbReference>
<keyword evidence="7" id="KW-0175">Coiled coil</keyword>
<dbReference type="EMBL" id="UYRW01000104">
    <property type="protein sequence ID" value="VDK63129.1"/>
    <property type="molecule type" value="Genomic_DNA"/>
</dbReference>
<name>A0A182DZ26_ONCOC</name>
<reference evidence="10 11" key="2">
    <citation type="submission" date="2018-08" db="EMBL/GenBank/DDBJ databases">
        <authorList>
            <person name="Laetsch R D."/>
            <person name="Stevens L."/>
            <person name="Kumar S."/>
            <person name="Blaxter L. M."/>
        </authorList>
    </citation>
    <scope>NUCLEOTIDE SEQUENCE [LARGE SCALE GENOMIC DNA]</scope>
</reference>
<dbReference type="CDD" id="cd06145">
    <property type="entry name" value="REX1_like"/>
    <property type="match status" value="1"/>
</dbReference>
<dbReference type="GO" id="GO:0005634">
    <property type="term" value="C:nucleus"/>
    <property type="evidence" value="ECO:0007669"/>
    <property type="project" value="UniProtKB-SubCell"/>
</dbReference>
<feature type="region of interest" description="Disordered" evidence="8">
    <location>
        <begin position="143"/>
        <end position="168"/>
    </location>
</feature>
<dbReference type="GO" id="GO:0003676">
    <property type="term" value="F:nucleic acid binding"/>
    <property type="evidence" value="ECO:0007669"/>
    <property type="project" value="InterPro"/>
</dbReference>
<evidence type="ECO:0000256" key="4">
    <source>
        <dbReference type="ARBA" id="ARBA00022801"/>
    </source>
</evidence>
<dbReference type="SMART" id="SM00479">
    <property type="entry name" value="EXOIII"/>
    <property type="match status" value="1"/>
</dbReference>
<evidence type="ECO:0000256" key="3">
    <source>
        <dbReference type="ARBA" id="ARBA00022722"/>
    </source>
</evidence>
<comment type="subcellular location">
    <subcellularLocation>
        <location evidence="1">Nucleus</location>
    </subcellularLocation>
</comment>
<feature type="compositionally biased region" description="Basic and acidic residues" evidence="8">
    <location>
        <begin position="263"/>
        <end position="295"/>
    </location>
</feature>
<dbReference type="Pfam" id="PF15870">
    <property type="entry name" value="EloA-BP1"/>
    <property type="match status" value="1"/>
</dbReference>
<feature type="region of interest" description="Disordered" evidence="8">
    <location>
        <begin position="263"/>
        <end position="299"/>
    </location>
</feature>
<feature type="coiled-coil region" evidence="7">
    <location>
        <begin position="174"/>
        <end position="208"/>
    </location>
</feature>
<keyword evidence="4" id="KW-0378">Hydrolase</keyword>
<evidence type="ECO:0000256" key="5">
    <source>
        <dbReference type="ARBA" id="ARBA00022839"/>
    </source>
</evidence>
<evidence type="ECO:0000313" key="10">
    <source>
        <dbReference type="EMBL" id="VDK63129.1"/>
    </source>
</evidence>
<keyword evidence="6" id="KW-0539">Nucleus</keyword>
<evidence type="ECO:0000259" key="9">
    <source>
        <dbReference type="SMART" id="SM00479"/>
    </source>
</evidence>
<keyword evidence="11" id="KW-1185">Reference proteome</keyword>
<evidence type="ECO:0000256" key="8">
    <source>
        <dbReference type="SAM" id="MobiDB-lite"/>
    </source>
</evidence>
<dbReference type="FunFam" id="3.30.420.10:FF:000031">
    <property type="entry name" value="RNA exonuclease 1"/>
    <property type="match status" value="1"/>
</dbReference>
<dbReference type="STRING" id="42157.A0A182DZ26"/>
<evidence type="ECO:0000256" key="7">
    <source>
        <dbReference type="SAM" id="Coils"/>
    </source>
</evidence>